<dbReference type="EMBL" id="JBHSEK010000020">
    <property type="protein sequence ID" value="MFC4492077.1"/>
    <property type="molecule type" value="Genomic_DNA"/>
</dbReference>
<proteinExistence type="predicted"/>
<evidence type="ECO:0000313" key="1">
    <source>
        <dbReference type="EMBL" id="MFC4492077.1"/>
    </source>
</evidence>
<evidence type="ECO:0000313" key="2">
    <source>
        <dbReference type="Proteomes" id="UP001595999"/>
    </source>
</evidence>
<evidence type="ECO:0008006" key="3">
    <source>
        <dbReference type="Google" id="ProtNLM"/>
    </source>
</evidence>
<dbReference type="RefSeq" id="WP_156183745.1">
    <property type="nucleotide sequence ID" value="NZ_JAJOHW010000044.1"/>
</dbReference>
<accession>A0ABV8ZY19</accession>
<gene>
    <name evidence="1" type="ORF">ACFO0R_20890</name>
</gene>
<keyword evidence="2" id="KW-1185">Reference proteome</keyword>
<comment type="caution">
    <text evidence="1">The sequence shown here is derived from an EMBL/GenBank/DDBJ whole genome shotgun (WGS) entry which is preliminary data.</text>
</comment>
<dbReference type="Proteomes" id="UP001595999">
    <property type="component" value="Unassembled WGS sequence"/>
</dbReference>
<dbReference type="InterPro" id="IPR045584">
    <property type="entry name" value="Pilin-like"/>
</dbReference>
<organism evidence="1 2">
    <name type="scientific">Chromobacterium aquaticum</name>
    <dbReference type="NCBI Taxonomy" id="467180"/>
    <lineage>
        <taxon>Bacteria</taxon>
        <taxon>Pseudomonadati</taxon>
        <taxon>Pseudomonadota</taxon>
        <taxon>Betaproteobacteria</taxon>
        <taxon>Neisseriales</taxon>
        <taxon>Chromobacteriaceae</taxon>
        <taxon>Chromobacterium</taxon>
    </lineage>
</organism>
<sequence>MSNPMVSPPRRQSGLTLMELCAALALIALLALLSVPLAQGWSDAHKLALGRSQLARAYAQTQAAALSNPQAAPPEQAAAVLMASAEGQLCVFAGTPASGTQGAHCQGAAIWRGVTPRPVTLAKHCQAAPAAQCLALDNRGQPLPIQAAGVDCGTRLAYCIRGTQQELSGDL</sequence>
<protein>
    <recommendedName>
        <fullName evidence="3">Prepilin-type N-terminal cleavage/methylation domain-containing protein</fullName>
    </recommendedName>
</protein>
<name>A0ABV8ZY19_9NEIS</name>
<reference evidence="2" key="1">
    <citation type="journal article" date="2019" name="Int. J. Syst. Evol. Microbiol.">
        <title>The Global Catalogue of Microorganisms (GCM) 10K type strain sequencing project: providing services to taxonomists for standard genome sequencing and annotation.</title>
        <authorList>
            <consortium name="The Broad Institute Genomics Platform"/>
            <consortium name="The Broad Institute Genome Sequencing Center for Infectious Disease"/>
            <person name="Wu L."/>
            <person name="Ma J."/>
        </authorList>
    </citation>
    <scope>NUCLEOTIDE SEQUENCE [LARGE SCALE GENOMIC DNA]</scope>
    <source>
        <strain evidence="2">CGMCC 4.7608</strain>
    </source>
</reference>
<dbReference type="SUPFAM" id="SSF54523">
    <property type="entry name" value="Pili subunits"/>
    <property type="match status" value="1"/>
</dbReference>